<dbReference type="InterPro" id="IPR018253">
    <property type="entry name" value="DnaJ_domain_CS"/>
</dbReference>
<reference evidence="2" key="1">
    <citation type="submission" date="2020-03" db="EMBL/GenBank/DDBJ databases">
        <title>A high-quality chromosome-level genome assembly of a woody plant with both climbing and erect habits, Rhamnella rubrinervis.</title>
        <authorList>
            <person name="Lu Z."/>
            <person name="Yang Y."/>
            <person name="Zhu X."/>
            <person name="Sun Y."/>
        </authorList>
    </citation>
    <scope>NUCLEOTIDE SEQUENCE</scope>
    <source>
        <strain evidence="2">BYM</strain>
        <tissue evidence="2">Leaf</tissue>
    </source>
</reference>
<dbReference type="PANTHER" id="PTHR44137">
    <property type="entry name" value="BNAC03G44070D PROTEIN"/>
    <property type="match status" value="1"/>
</dbReference>
<dbReference type="Pfam" id="PF23551">
    <property type="entry name" value="Zn_ribbon_20"/>
    <property type="match status" value="1"/>
</dbReference>
<evidence type="ECO:0000313" key="2">
    <source>
        <dbReference type="EMBL" id="KAF3443269.1"/>
    </source>
</evidence>
<dbReference type="CDD" id="cd06257">
    <property type="entry name" value="DnaJ"/>
    <property type="match status" value="1"/>
</dbReference>
<proteinExistence type="predicted"/>
<dbReference type="InterPro" id="IPR036869">
    <property type="entry name" value="J_dom_sf"/>
</dbReference>
<dbReference type="PROSITE" id="PS50076">
    <property type="entry name" value="DNAJ_2"/>
    <property type="match status" value="1"/>
</dbReference>
<dbReference type="Pfam" id="PF00226">
    <property type="entry name" value="DnaJ"/>
    <property type="match status" value="1"/>
</dbReference>
<protein>
    <recommendedName>
        <fullName evidence="1">J domain-containing protein</fullName>
    </recommendedName>
</protein>
<dbReference type="SUPFAM" id="SSF46565">
    <property type="entry name" value="Chaperone J-domain"/>
    <property type="match status" value="1"/>
</dbReference>
<dbReference type="EMBL" id="VOIH02000006">
    <property type="protein sequence ID" value="KAF3443269.1"/>
    <property type="molecule type" value="Genomic_DNA"/>
</dbReference>
<dbReference type="PROSITE" id="PS00636">
    <property type="entry name" value="DNAJ_1"/>
    <property type="match status" value="1"/>
</dbReference>
<keyword evidence="3" id="KW-1185">Reference proteome</keyword>
<sequence>MEANKEEALKAKVIAEKRFAEKDFAGAKNYAVKAKTLYPGLEGISQMVATFEVYVASEVKFNGEADYYSILGLKPFADKDAVKKQYRKMAVLLHPDKNKCVGADGAFKLVSEAWNSLSDNSKRSSYDLQRNKQSASMANQSNLSSVHASGVTVFNNCSNSSTSHSRLDTFWTVCTSCKVQYEYLRKYVNKRLSCKNCRGIFIAVETGAAPANGSFPYSPWSYVPNNGYATHGYDGVTYVPSNATFFTGNGVSGYHSGHGYEYVSNVSFQWSSFSGTSAGVVSPNGPSTVTPDAIYQAHGNVNGAGVKVKSRANGKRSMTNAVANINSNVYSNSNETPGSNANRPDKKRKVVVGSTFRNGYTENISKSASETKVANGDAVGHDQKISSANEVQSKRSSIAPAFDARKLLIDKARTEIRKKLEEMKLASAASSSSAAAAAVKSAKPESEIGQAVVAKETNKRAASDTSGRQLQPKMGSLSITVPDSDFHDFDKDRSEECFKPKQIWALYDEEDGMPRLYCLIREVISVKPFKIHITYLNSKTDTEFGTVNWLYFGFTKSCGNFRAWNSDVVDQVNVFSHVLSREKAGRGGCVRIYPRSGDIWAVYRNWSTDWDRSTPDEVRHQYEMVEVLDDYSEDLGVCVSPLVKLAGFKTVYARNTDKDAIRWIPRREMLRFSHQVPSWLLKGEESNLPEKCWDLDPAATPDELLHAAAEVEA</sequence>
<dbReference type="InterPro" id="IPR024593">
    <property type="entry name" value="DUF3444"/>
</dbReference>
<dbReference type="PANTHER" id="PTHR44137:SF7">
    <property type="entry name" value="J DOMAIN-CONTAINING PROTEIN"/>
    <property type="match status" value="1"/>
</dbReference>
<evidence type="ECO:0000259" key="1">
    <source>
        <dbReference type="PROSITE" id="PS50076"/>
    </source>
</evidence>
<dbReference type="Pfam" id="PF11926">
    <property type="entry name" value="DUF3444"/>
    <property type="match status" value="1"/>
</dbReference>
<comment type="caution">
    <text evidence="2">The sequence shown here is derived from an EMBL/GenBank/DDBJ whole genome shotgun (WGS) entry which is preliminary data.</text>
</comment>
<dbReference type="PRINTS" id="PR00625">
    <property type="entry name" value="JDOMAIN"/>
</dbReference>
<accession>A0A8K0MDB8</accession>
<gene>
    <name evidence="2" type="ORF">FNV43_RR12951</name>
</gene>
<name>A0A8K0MDB8_9ROSA</name>
<dbReference type="SMART" id="SM00271">
    <property type="entry name" value="DnaJ"/>
    <property type="match status" value="1"/>
</dbReference>
<dbReference type="InterPro" id="IPR001623">
    <property type="entry name" value="DnaJ_domain"/>
</dbReference>
<dbReference type="AlphaFoldDB" id="A0A8K0MDB8"/>
<dbReference type="InterPro" id="IPR056988">
    <property type="entry name" value="Zn_ribbon_pln"/>
</dbReference>
<dbReference type="Proteomes" id="UP000796880">
    <property type="component" value="Unassembled WGS sequence"/>
</dbReference>
<organism evidence="2 3">
    <name type="scientific">Rhamnella rubrinervis</name>
    <dbReference type="NCBI Taxonomy" id="2594499"/>
    <lineage>
        <taxon>Eukaryota</taxon>
        <taxon>Viridiplantae</taxon>
        <taxon>Streptophyta</taxon>
        <taxon>Embryophyta</taxon>
        <taxon>Tracheophyta</taxon>
        <taxon>Spermatophyta</taxon>
        <taxon>Magnoliopsida</taxon>
        <taxon>eudicotyledons</taxon>
        <taxon>Gunneridae</taxon>
        <taxon>Pentapetalae</taxon>
        <taxon>rosids</taxon>
        <taxon>fabids</taxon>
        <taxon>Rosales</taxon>
        <taxon>Rhamnaceae</taxon>
        <taxon>rhamnoid group</taxon>
        <taxon>Rhamneae</taxon>
        <taxon>Rhamnella</taxon>
    </lineage>
</organism>
<evidence type="ECO:0000313" key="3">
    <source>
        <dbReference type="Proteomes" id="UP000796880"/>
    </source>
</evidence>
<dbReference type="Gene3D" id="1.10.287.110">
    <property type="entry name" value="DnaJ domain"/>
    <property type="match status" value="1"/>
</dbReference>
<feature type="domain" description="J" evidence="1">
    <location>
        <begin position="66"/>
        <end position="130"/>
    </location>
</feature>
<dbReference type="OrthoDB" id="66964at2759"/>